<dbReference type="CDD" id="cd18186">
    <property type="entry name" value="BTB_POZ_ZBTB_KLHL-like"/>
    <property type="match status" value="1"/>
</dbReference>
<comment type="caution">
    <text evidence="11">The sequence shown here is derived from an EMBL/GenBank/DDBJ whole genome shotgun (WGS) entry which is preliminary data.</text>
</comment>
<keyword evidence="8" id="KW-0804">Transcription</keyword>
<comment type="subcellular location">
    <subcellularLocation>
        <location evidence="1">Nucleus</location>
    </subcellularLocation>
</comment>
<keyword evidence="4" id="KW-0863">Zinc-finger</keyword>
<evidence type="ECO:0000313" key="11">
    <source>
        <dbReference type="EMBL" id="GAV05443.1"/>
    </source>
</evidence>
<dbReference type="GO" id="GO:0008270">
    <property type="term" value="F:zinc ion binding"/>
    <property type="evidence" value="ECO:0007669"/>
    <property type="project" value="UniProtKB-KW"/>
</dbReference>
<dbReference type="AlphaFoldDB" id="A0A1D1VYL8"/>
<dbReference type="Proteomes" id="UP000186922">
    <property type="component" value="Unassembled WGS sequence"/>
</dbReference>
<keyword evidence="9" id="KW-0539">Nucleus</keyword>
<dbReference type="Gene3D" id="3.30.710.10">
    <property type="entry name" value="Potassium Channel Kv1.1, Chain A"/>
    <property type="match status" value="1"/>
</dbReference>
<dbReference type="EMBL" id="BDGG01000012">
    <property type="protein sequence ID" value="GAV05443.1"/>
    <property type="molecule type" value="Genomic_DNA"/>
</dbReference>
<organism evidence="11 12">
    <name type="scientific">Ramazzottius varieornatus</name>
    <name type="common">Water bear</name>
    <name type="synonym">Tardigrade</name>
    <dbReference type="NCBI Taxonomy" id="947166"/>
    <lineage>
        <taxon>Eukaryota</taxon>
        <taxon>Metazoa</taxon>
        <taxon>Ecdysozoa</taxon>
        <taxon>Tardigrada</taxon>
        <taxon>Eutardigrada</taxon>
        <taxon>Parachela</taxon>
        <taxon>Hypsibioidea</taxon>
        <taxon>Ramazzottiidae</taxon>
        <taxon>Ramazzottius</taxon>
    </lineage>
</organism>
<keyword evidence="3" id="KW-0677">Repeat</keyword>
<dbReference type="InterPro" id="IPR000210">
    <property type="entry name" value="BTB/POZ_dom"/>
</dbReference>
<dbReference type="OrthoDB" id="10261408at2759"/>
<evidence type="ECO:0000256" key="9">
    <source>
        <dbReference type="ARBA" id="ARBA00023242"/>
    </source>
</evidence>
<keyword evidence="7" id="KW-0238">DNA-binding</keyword>
<evidence type="ECO:0000256" key="3">
    <source>
        <dbReference type="ARBA" id="ARBA00022737"/>
    </source>
</evidence>
<keyword evidence="2" id="KW-0479">Metal-binding</keyword>
<reference evidence="11 12" key="1">
    <citation type="journal article" date="2016" name="Nat. Commun.">
        <title>Extremotolerant tardigrade genome and improved radiotolerance of human cultured cells by tardigrade-unique protein.</title>
        <authorList>
            <person name="Hashimoto T."/>
            <person name="Horikawa D.D."/>
            <person name="Saito Y."/>
            <person name="Kuwahara H."/>
            <person name="Kozuka-Hata H."/>
            <person name="Shin-I T."/>
            <person name="Minakuchi Y."/>
            <person name="Ohishi K."/>
            <person name="Motoyama A."/>
            <person name="Aizu T."/>
            <person name="Enomoto A."/>
            <person name="Kondo K."/>
            <person name="Tanaka S."/>
            <person name="Hara Y."/>
            <person name="Koshikawa S."/>
            <person name="Sagara H."/>
            <person name="Miura T."/>
            <person name="Yokobori S."/>
            <person name="Miyagawa K."/>
            <person name="Suzuki Y."/>
            <person name="Kubo T."/>
            <person name="Oyama M."/>
            <person name="Kohara Y."/>
            <person name="Fujiyama A."/>
            <person name="Arakawa K."/>
            <person name="Katayama T."/>
            <person name="Toyoda A."/>
            <person name="Kunieda T."/>
        </authorList>
    </citation>
    <scope>NUCLEOTIDE SEQUENCE [LARGE SCALE GENOMIC DNA]</scope>
    <source>
        <strain evidence="11 12">YOKOZUNA-1</strain>
    </source>
</reference>
<dbReference type="STRING" id="947166.A0A1D1VYL8"/>
<evidence type="ECO:0000256" key="6">
    <source>
        <dbReference type="ARBA" id="ARBA00023015"/>
    </source>
</evidence>
<evidence type="ECO:0000256" key="5">
    <source>
        <dbReference type="ARBA" id="ARBA00022833"/>
    </source>
</evidence>
<dbReference type="SMART" id="SM00225">
    <property type="entry name" value="BTB"/>
    <property type="match status" value="1"/>
</dbReference>
<evidence type="ECO:0000256" key="8">
    <source>
        <dbReference type="ARBA" id="ARBA00023163"/>
    </source>
</evidence>
<sequence length="234" mass="25926">MTARSDKKKQDKGDVDIADSPYFNATSTISGLSLPEVTEIGKAGVITNRIPDIILPEEITTARLILRRDRQTHFEELGAVVDRMRLTKSGYDCVIVCGKEKVYAHRCVLIAHSEYFERLLFESGDKLMVDVPADGIPARGMTAIIDYMYSGDLKINYETAVDTLTTANILEMPDLTDKCSDFINTLLADENLMTTLELACRTDGCQSTVLGSLQATCKELLYPDQDARLPVVGY</sequence>
<dbReference type="PANTHER" id="PTHR46105">
    <property type="entry name" value="AGAP004733-PA"/>
    <property type="match status" value="1"/>
</dbReference>
<dbReference type="PROSITE" id="PS50097">
    <property type="entry name" value="BTB"/>
    <property type="match status" value="1"/>
</dbReference>
<name>A0A1D1VYL8_RAMVA</name>
<accession>A0A1D1VYL8</accession>
<keyword evidence="6" id="KW-0805">Transcription regulation</keyword>
<feature type="domain" description="BTB" evidence="10">
    <location>
        <begin position="91"/>
        <end position="157"/>
    </location>
</feature>
<keyword evidence="12" id="KW-1185">Reference proteome</keyword>
<evidence type="ECO:0000313" key="12">
    <source>
        <dbReference type="Proteomes" id="UP000186922"/>
    </source>
</evidence>
<dbReference type="Pfam" id="PF00651">
    <property type="entry name" value="BTB"/>
    <property type="match status" value="1"/>
</dbReference>
<keyword evidence="5" id="KW-0862">Zinc</keyword>
<evidence type="ECO:0000259" key="10">
    <source>
        <dbReference type="PROSITE" id="PS50097"/>
    </source>
</evidence>
<evidence type="ECO:0000256" key="4">
    <source>
        <dbReference type="ARBA" id="ARBA00022771"/>
    </source>
</evidence>
<dbReference type="InterPro" id="IPR011333">
    <property type="entry name" value="SKP1/BTB/POZ_sf"/>
</dbReference>
<dbReference type="SUPFAM" id="SSF54695">
    <property type="entry name" value="POZ domain"/>
    <property type="match status" value="1"/>
</dbReference>
<dbReference type="GO" id="GO:0000978">
    <property type="term" value="F:RNA polymerase II cis-regulatory region sequence-specific DNA binding"/>
    <property type="evidence" value="ECO:0007669"/>
    <property type="project" value="TreeGrafter"/>
</dbReference>
<evidence type="ECO:0000256" key="1">
    <source>
        <dbReference type="ARBA" id="ARBA00004123"/>
    </source>
</evidence>
<dbReference type="PANTHER" id="PTHR46105:SF5">
    <property type="entry name" value="ZINC FINGER AND BTB DOMAIN-CONTAINING PROTEIN 44 ISOFORM X1"/>
    <property type="match status" value="1"/>
</dbReference>
<dbReference type="InterPro" id="IPR050457">
    <property type="entry name" value="ZnFinger_BTB_dom_contain"/>
</dbReference>
<evidence type="ECO:0000256" key="7">
    <source>
        <dbReference type="ARBA" id="ARBA00023125"/>
    </source>
</evidence>
<proteinExistence type="predicted"/>
<dbReference type="GO" id="GO:0005634">
    <property type="term" value="C:nucleus"/>
    <property type="evidence" value="ECO:0007669"/>
    <property type="project" value="UniProtKB-SubCell"/>
</dbReference>
<evidence type="ECO:0000256" key="2">
    <source>
        <dbReference type="ARBA" id="ARBA00022723"/>
    </source>
</evidence>
<protein>
    <recommendedName>
        <fullName evidence="10">BTB domain-containing protein</fullName>
    </recommendedName>
</protein>
<dbReference type="GO" id="GO:0000981">
    <property type="term" value="F:DNA-binding transcription factor activity, RNA polymerase II-specific"/>
    <property type="evidence" value="ECO:0007669"/>
    <property type="project" value="TreeGrafter"/>
</dbReference>
<gene>
    <name evidence="11" type="primary">RvY_15577</name>
    <name evidence="11" type="synonym">RvY_15577.2</name>
    <name evidence="11" type="ORF">RvY_15577-2</name>
</gene>